<dbReference type="RefSeq" id="WP_090703883.1">
    <property type="nucleotide sequence ID" value="NZ_FNHH01000009.1"/>
</dbReference>
<dbReference type="EMBL" id="FNHH01000009">
    <property type="protein sequence ID" value="SDM31851.1"/>
    <property type="molecule type" value="Genomic_DNA"/>
</dbReference>
<keyword evidence="1" id="KW-0732">Signal</keyword>
<name>A0A1G9S902_9SPHI</name>
<proteinExistence type="predicted"/>
<reference evidence="4" key="1">
    <citation type="submission" date="2016-10" db="EMBL/GenBank/DDBJ databases">
        <authorList>
            <person name="Varghese N."/>
            <person name="Submissions S."/>
        </authorList>
    </citation>
    <scope>NUCLEOTIDE SEQUENCE [LARGE SCALE GENOMIC DNA]</scope>
    <source>
        <strain evidence="4">DSM 24536</strain>
    </source>
</reference>
<sequence>MNKIKLFASALSIMAVYSACNQTQESTEAPKADSVIVSAPMAIELKDADSDRAYDQYLHLKDVLVLSDSIQAQTAAKDLAVTLRKINGCENTAIMAEKIASGSSLKDQRVNFTSLSADLIDMFKHAEIASGSMFVQYCPMANDGDGGYWLASETEIRNPYYGDEMLNCGEVKETITKK</sequence>
<evidence type="ECO:0000259" key="2">
    <source>
        <dbReference type="Pfam" id="PF11827"/>
    </source>
</evidence>
<dbReference type="STRING" id="990371.SAMN05421813_109127"/>
<evidence type="ECO:0000256" key="1">
    <source>
        <dbReference type="SAM" id="SignalP"/>
    </source>
</evidence>
<protein>
    <recommendedName>
        <fullName evidence="2">DUF3347 domain-containing protein</fullName>
    </recommendedName>
</protein>
<dbReference type="InterPro" id="IPR021782">
    <property type="entry name" value="DUF3347"/>
</dbReference>
<evidence type="ECO:0000313" key="4">
    <source>
        <dbReference type="Proteomes" id="UP000199226"/>
    </source>
</evidence>
<organism evidence="3 4">
    <name type="scientific">Daejeonella rubra</name>
    <dbReference type="NCBI Taxonomy" id="990371"/>
    <lineage>
        <taxon>Bacteria</taxon>
        <taxon>Pseudomonadati</taxon>
        <taxon>Bacteroidota</taxon>
        <taxon>Sphingobacteriia</taxon>
        <taxon>Sphingobacteriales</taxon>
        <taxon>Sphingobacteriaceae</taxon>
        <taxon>Daejeonella</taxon>
    </lineage>
</organism>
<accession>A0A1G9S902</accession>
<gene>
    <name evidence="3" type="ORF">SAMN05421813_109127</name>
</gene>
<evidence type="ECO:0000313" key="3">
    <source>
        <dbReference type="EMBL" id="SDM31851.1"/>
    </source>
</evidence>
<dbReference type="AlphaFoldDB" id="A0A1G9S902"/>
<feature type="chain" id="PRO_5011546622" description="DUF3347 domain-containing protein" evidence="1">
    <location>
        <begin position="22"/>
        <end position="178"/>
    </location>
</feature>
<feature type="domain" description="DUF3347" evidence="2">
    <location>
        <begin position="54"/>
        <end position="129"/>
    </location>
</feature>
<feature type="signal peptide" evidence="1">
    <location>
        <begin position="1"/>
        <end position="21"/>
    </location>
</feature>
<keyword evidence="4" id="KW-1185">Reference proteome</keyword>
<dbReference type="Proteomes" id="UP000199226">
    <property type="component" value="Unassembled WGS sequence"/>
</dbReference>
<dbReference type="Pfam" id="PF11827">
    <property type="entry name" value="DUF3347"/>
    <property type="match status" value="1"/>
</dbReference>
<dbReference type="OrthoDB" id="5513217at2"/>